<evidence type="ECO:0000313" key="3">
    <source>
        <dbReference type="Proteomes" id="UP000693981"/>
    </source>
</evidence>
<evidence type="ECO:0000256" key="1">
    <source>
        <dbReference type="SAM" id="MobiDB-lite"/>
    </source>
</evidence>
<dbReference type="EMBL" id="JAGDFL010000425">
    <property type="protein sequence ID" value="KAG7388899.1"/>
    <property type="molecule type" value="Genomic_DNA"/>
</dbReference>
<dbReference type="AlphaFoldDB" id="A0A8T1WB39"/>
<evidence type="ECO:0000313" key="2">
    <source>
        <dbReference type="EMBL" id="KAG7388899.1"/>
    </source>
</evidence>
<sequence length="280" mass="30440">MSESSHPPPPAEIDLTGEISPPPADSSTPQAATPPPGFKPEFLHPSMSLGVTPVTPSGLSATADRPLTIRALDRAVELQFDRLAFSQVARDAKICKVLAYVVTKPRTGFTQNLVRQLQASSTIDEIVDVIEGKYIDGPHPTTVAGEKAAEASTERMRADLLDSKLQEYVKKCGSLNESLKVADAYARSMKEQVARLEDKEIQRRCIDQAIARELKVRDDERARLEATIKDCEATIALMKTIIPVIRRLAKLFSLAVLSSANRIASCLMSSSIGQALDTSN</sequence>
<organism evidence="2 3">
    <name type="scientific">Phytophthora boehmeriae</name>
    <dbReference type="NCBI Taxonomy" id="109152"/>
    <lineage>
        <taxon>Eukaryota</taxon>
        <taxon>Sar</taxon>
        <taxon>Stramenopiles</taxon>
        <taxon>Oomycota</taxon>
        <taxon>Peronosporomycetes</taxon>
        <taxon>Peronosporales</taxon>
        <taxon>Peronosporaceae</taxon>
        <taxon>Phytophthora</taxon>
    </lineage>
</organism>
<proteinExistence type="predicted"/>
<accession>A0A8T1WB39</accession>
<keyword evidence="3" id="KW-1185">Reference proteome</keyword>
<dbReference type="OrthoDB" id="146144at2759"/>
<comment type="caution">
    <text evidence="2">The sequence shown here is derived from an EMBL/GenBank/DDBJ whole genome shotgun (WGS) entry which is preliminary data.</text>
</comment>
<name>A0A8T1WB39_9STRA</name>
<dbReference type="Proteomes" id="UP000693981">
    <property type="component" value="Unassembled WGS sequence"/>
</dbReference>
<protein>
    <submittedName>
        <fullName evidence="2">Uncharacterized protein</fullName>
    </submittedName>
</protein>
<reference evidence="2" key="1">
    <citation type="submission" date="2021-02" db="EMBL/GenBank/DDBJ databases">
        <authorList>
            <person name="Palmer J.M."/>
        </authorList>
    </citation>
    <scope>NUCLEOTIDE SEQUENCE</scope>
    <source>
        <strain evidence="2">SCRP23</strain>
    </source>
</reference>
<feature type="region of interest" description="Disordered" evidence="1">
    <location>
        <begin position="1"/>
        <end position="44"/>
    </location>
</feature>
<gene>
    <name evidence="2" type="ORF">PHYBOEH_007662</name>
</gene>
<feature type="compositionally biased region" description="Pro residues" evidence="1">
    <location>
        <begin position="1"/>
        <end position="11"/>
    </location>
</feature>